<dbReference type="InterPro" id="IPR046461">
    <property type="entry name" value="TerL_ATPase"/>
</dbReference>
<organism evidence="3">
    <name type="scientific">Siphoviridae sp. ctgu013</name>
    <dbReference type="NCBI Taxonomy" id="2826421"/>
    <lineage>
        <taxon>Viruses</taxon>
        <taxon>Duplodnaviria</taxon>
        <taxon>Heunggongvirae</taxon>
        <taxon>Uroviricota</taxon>
        <taxon>Caudoviricetes</taxon>
    </lineage>
</organism>
<dbReference type="InterPro" id="IPR046462">
    <property type="entry name" value="TerL_nuclease"/>
</dbReference>
<dbReference type="PANTHER" id="PTHR41287">
    <property type="match status" value="1"/>
</dbReference>
<dbReference type="Pfam" id="PF03354">
    <property type="entry name" value="TerL_ATPase"/>
    <property type="match status" value="1"/>
</dbReference>
<dbReference type="Gene3D" id="3.40.50.300">
    <property type="entry name" value="P-loop containing nucleotide triphosphate hydrolases"/>
    <property type="match status" value="1"/>
</dbReference>
<name>A0A8S5NIT1_9CAUD</name>
<dbReference type="GO" id="GO:0004519">
    <property type="term" value="F:endonuclease activity"/>
    <property type="evidence" value="ECO:0007669"/>
    <property type="project" value="InterPro"/>
</dbReference>
<proteinExistence type="predicted"/>
<feature type="domain" description="Terminase large subunit-like ATPase" evidence="1">
    <location>
        <begin position="124"/>
        <end position="291"/>
    </location>
</feature>
<reference evidence="3" key="1">
    <citation type="journal article" date="2021" name="Proc. Natl. Acad. Sci. U.S.A.">
        <title>A Catalog of Tens of Thousands of Viruses from Human Metagenomes Reveals Hidden Associations with Chronic Diseases.</title>
        <authorList>
            <person name="Tisza M.J."/>
            <person name="Buck C.B."/>
        </authorList>
    </citation>
    <scope>NUCLEOTIDE SEQUENCE</scope>
    <source>
        <strain evidence="3">Ctgu013</strain>
    </source>
</reference>
<protein>
    <submittedName>
        <fullName evidence="3">Large Terminase</fullName>
    </submittedName>
</protein>
<accession>A0A8S5NIT1</accession>
<evidence type="ECO:0000313" key="3">
    <source>
        <dbReference type="EMBL" id="DAD93987.1"/>
    </source>
</evidence>
<dbReference type="InterPro" id="IPR005021">
    <property type="entry name" value="Terminase_largesu-like"/>
</dbReference>
<sequence>MPATKRSMSGITMGTVVKRLPASRRGKRCTRNDLTMNIEDAVKHLHIPHELSEFIGDYYKALVKRADMDLLGESEFRCFARFLDMYACGRYHFAGKAMRRLFQFLHMLIYIDEDGKPRHLELYPVQKFIMCGIFGLRTPDGGYVVNTANLYMARRNGKSFLLSGVLHYLMGMSKFRNELIVLASCKGQNATICFNEFTKFIENDPYLAETFSNVNKTACWAKNKNTGNRLDMFRTGGGAKNSLDGYTNKVAVIDEEMLCDEIIPKTIQDGQAHFKDSLLVTMSTAQFSVGSDNHKKWLTLRKMLYEDALPDNVFLFLAEPNQEELQAKEFGQITTWGKANPVLLFEPDGFTIKKHIKEKYAQKARAACAEKGFALQSFVTKQCNAWYSAEDRSLCSYDQLKACGVDYGMDDVIAKGYTDWYLGVDLSQTLDLSSVVLLCFVGESKTGKLLKKNSPAARHRLFVHVMSWMPENKLQEHIEKDKFSYTDYVGTELFLCNGAGGDNIDTPQIFEQLDTMREKNELHFVTIASDPYNVAGIQDRLESVCDTFILQNQSPKALSQYIEAFGQYLKDGVLAYHRGHEDIFEKAVTNSLLVRNPSGFYSVEKVSLRADSNIRIDPVDAAITGFIAPYIDFNSDLPTGDEMVDEWMKEMGGTND</sequence>
<evidence type="ECO:0000259" key="2">
    <source>
        <dbReference type="Pfam" id="PF20441"/>
    </source>
</evidence>
<dbReference type="Pfam" id="PF20441">
    <property type="entry name" value="TerL_nuclease"/>
    <property type="match status" value="1"/>
</dbReference>
<evidence type="ECO:0000259" key="1">
    <source>
        <dbReference type="Pfam" id="PF03354"/>
    </source>
</evidence>
<dbReference type="PANTHER" id="PTHR41287:SF1">
    <property type="entry name" value="PROTEIN YMFN"/>
    <property type="match status" value="1"/>
</dbReference>
<dbReference type="InterPro" id="IPR027417">
    <property type="entry name" value="P-loop_NTPase"/>
</dbReference>
<feature type="domain" description="Terminase large subunit-like endonuclease" evidence="2">
    <location>
        <begin position="311"/>
        <end position="626"/>
    </location>
</feature>
<dbReference type="EMBL" id="BK015171">
    <property type="protein sequence ID" value="DAD93987.1"/>
    <property type="molecule type" value="Genomic_DNA"/>
</dbReference>